<gene>
    <name evidence="5" type="ORF">LVIROSA_LOCUS3155</name>
</gene>
<evidence type="ECO:0000256" key="2">
    <source>
        <dbReference type="ARBA" id="ARBA00023180"/>
    </source>
</evidence>
<reference evidence="5 6" key="1">
    <citation type="submission" date="2022-01" db="EMBL/GenBank/DDBJ databases">
        <authorList>
            <person name="Xiong W."/>
            <person name="Schranz E."/>
        </authorList>
    </citation>
    <scope>NUCLEOTIDE SEQUENCE [LARGE SCALE GENOMIC DNA]</scope>
</reference>
<comment type="caution">
    <text evidence="5">The sequence shown here is derived from an EMBL/GenBank/DDBJ whole genome shotgun (WGS) entry which is preliminary data.</text>
</comment>
<sequence length="163" mass="18152">MLFLSSLLFLLFTISAAVDTITTDKVIRDNDTLVSTGEIETPLTDTTGVLRVNSMGVLLLLNGNNTLIWSSNSSLSVTNINIVAKLLDSGNLFVHDNMNSSTDQDTIWQNFDYPTDTLLSGMKFGKDFITMRNRCLTSWKSLDDPSPCLYVSYWDTNGYPQAF</sequence>
<accession>A0AAU9LH11</accession>
<dbReference type="PANTHER" id="PTHR32444">
    <property type="entry name" value="BULB-TYPE LECTIN DOMAIN-CONTAINING PROTEIN"/>
    <property type="match status" value="1"/>
</dbReference>
<proteinExistence type="predicted"/>
<keyword evidence="6" id="KW-1185">Reference proteome</keyword>
<evidence type="ECO:0000256" key="1">
    <source>
        <dbReference type="ARBA" id="ARBA00022729"/>
    </source>
</evidence>
<feature type="chain" id="PRO_5043661666" description="Bulb-type lectin domain-containing protein" evidence="3">
    <location>
        <begin position="18"/>
        <end position="163"/>
    </location>
</feature>
<feature type="signal peptide" evidence="3">
    <location>
        <begin position="1"/>
        <end position="17"/>
    </location>
</feature>
<name>A0AAU9LH11_9ASTR</name>
<dbReference type="AlphaFoldDB" id="A0AAU9LH11"/>
<dbReference type="SUPFAM" id="SSF51110">
    <property type="entry name" value="alpha-D-mannose-specific plant lectins"/>
    <property type="match status" value="1"/>
</dbReference>
<protein>
    <recommendedName>
        <fullName evidence="4">Bulb-type lectin domain-containing protein</fullName>
    </recommendedName>
</protein>
<dbReference type="PROSITE" id="PS50927">
    <property type="entry name" value="BULB_LECTIN"/>
    <property type="match status" value="1"/>
</dbReference>
<keyword evidence="1 3" id="KW-0732">Signal</keyword>
<evidence type="ECO:0000256" key="3">
    <source>
        <dbReference type="SAM" id="SignalP"/>
    </source>
</evidence>
<dbReference type="Proteomes" id="UP001157418">
    <property type="component" value="Unassembled WGS sequence"/>
</dbReference>
<dbReference type="InterPro" id="IPR036426">
    <property type="entry name" value="Bulb-type_lectin_dom_sf"/>
</dbReference>
<dbReference type="Pfam" id="PF01453">
    <property type="entry name" value="B_lectin"/>
    <property type="match status" value="1"/>
</dbReference>
<evidence type="ECO:0000313" key="5">
    <source>
        <dbReference type="EMBL" id="CAH1415298.1"/>
    </source>
</evidence>
<dbReference type="InterPro" id="IPR001480">
    <property type="entry name" value="Bulb-type_lectin_dom"/>
</dbReference>
<evidence type="ECO:0000313" key="6">
    <source>
        <dbReference type="Proteomes" id="UP001157418"/>
    </source>
</evidence>
<dbReference type="Gene3D" id="2.90.10.10">
    <property type="entry name" value="Bulb-type lectin domain"/>
    <property type="match status" value="1"/>
</dbReference>
<feature type="domain" description="Bulb-type lectin" evidence="4">
    <location>
        <begin position="1"/>
        <end position="107"/>
    </location>
</feature>
<evidence type="ECO:0000259" key="4">
    <source>
        <dbReference type="PROSITE" id="PS50927"/>
    </source>
</evidence>
<dbReference type="PANTHER" id="PTHR32444:SF235">
    <property type="entry name" value="OS01G0783900 PROTEIN"/>
    <property type="match status" value="1"/>
</dbReference>
<organism evidence="5 6">
    <name type="scientific">Lactuca virosa</name>
    <dbReference type="NCBI Taxonomy" id="75947"/>
    <lineage>
        <taxon>Eukaryota</taxon>
        <taxon>Viridiplantae</taxon>
        <taxon>Streptophyta</taxon>
        <taxon>Embryophyta</taxon>
        <taxon>Tracheophyta</taxon>
        <taxon>Spermatophyta</taxon>
        <taxon>Magnoliopsida</taxon>
        <taxon>eudicotyledons</taxon>
        <taxon>Gunneridae</taxon>
        <taxon>Pentapetalae</taxon>
        <taxon>asterids</taxon>
        <taxon>campanulids</taxon>
        <taxon>Asterales</taxon>
        <taxon>Asteraceae</taxon>
        <taxon>Cichorioideae</taxon>
        <taxon>Cichorieae</taxon>
        <taxon>Lactucinae</taxon>
        <taxon>Lactuca</taxon>
    </lineage>
</organism>
<dbReference type="EMBL" id="CAKMRJ010000001">
    <property type="protein sequence ID" value="CAH1415298.1"/>
    <property type="molecule type" value="Genomic_DNA"/>
</dbReference>
<keyword evidence="2" id="KW-0325">Glycoprotein</keyword>